<protein>
    <submittedName>
        <fullName evidence="2">Uncharacterized protein</fullName>
    </submittedName>
</protein>
<dbReference type="InterPro" id="IPR004158">
    <property type="entry name" value="DUF247_pln"/>
</dbReference>
<organism evidence="2">
    <name type="scientific">Ananas comosus var. bracteatus</name>
    <name type="common">red pineapple</name>
    <dbReference type="NCBI Taxonomy" id="296719"/>
    <lineage>
        <taxon>Eukaryota</taxon>
        <taxon>Viridiplantae</taxon>
        <taxon>Streptophyta</taxon>
        <taxon>Embryophyta</taxon>
        <taxon>Tracheophyta</taxon>
        <taxon>Spermatophyta</taxon>
        <taxon>Magnoliopsida</taxon>
        <taxon>Liliopsida</taxon>
        <taxon>Poales</taxon>
        <taxon>Bromeliaceae</taxon>
        <taxon>Bromelioideae</taxon>
        <taxon>Ananas</taxon>
    </lineage>
</organism>
<evidence type="ECO:0000256" key="1">
    <source>
        <dbReference type="SAM" id="Phobius"/>
    </source>
</evidence>
<name>A0A6V7PVN8_ANACO</name>
<keyword evidence="1" id="KW-1133">Transmembrane helix</keyword>
<evidence type="ECO:0000313" key="2">
    <source>
        <dbReference type="EMBL" id="CAD1834738.1"/>
    </source>
</evidence>
<accession>A0A6V7PVN8</accession>
<keyword evidence="1" id="KW-0812">Transmembrane</keyword>
<dbReference type="PANTHER" id="PTHR31170">
    <property type="entry name" value="BNAC04G53230D PROTEIN"/>
    <property type="match status" value="1"/>
</dbReference>
<dbReference type="PANTHER" id="PTHR31170:SF18">
    <property type="entry name" value="(WILD MALAYSIAN BANANA) HYPOTHETICAL PROTEIN"/>
    <property type="match status" value="1"/>
</dbReference>
<feature type="transmembrane region" description="Helical" evidence="1">
    <location>
        <begin position="97"/>
        <end position="124"/>
    </location>
</feature>
<proteinExistence type="predicted"/>
<gene>
    <name evidence="2" type="ORF">CB5_LOCUS17949</name>
</gene>
<sequence>MYPNPSIIRIPVLMTRAVLEIPCLHIEENTLSLFRNLIAFEQTCPEFGNDQLRCDEEVSTLFTELRKDVVLDFDGEYYLKSMSSALEACYQGRLNRWLALGVFAATIVLFCTLVQTLIAVLSYVKLP</sequence>
<keyword evidence="1" id="KW-0472">Membrane</keyword>
<reference evidence="2" key="1">
    <citation type="submission" date="2020-07" db="EMBL/GenBank/DDBJ databases">
        <authorList>
            <person name="Lin J."/>
        </authorList>
    </citation>
    <scope>NUCLEOTIDE SEQUENCE</scope>
</reference>
<dbReference type="Pfam" id="PF03140">
    <property type="entry name" value="DUF247"/>
    <property type="match status" value="1"/>
</dbReference>
<dbReference type="AlphaFoldDB" id="A0A6V7PVN8"/>
<dbReference type="EMBL" id="LR862152">
    <property type="protein sequence ID" value="CAD1834738.1"/>
    <property type="molecule type" value="Genomic_DNA"/>
</dbReference>